<organism evidence="3 4">
    <name type="scientific">Echria macrotheca</name>
    <dbReference type="NCBI Taxonomy" id="438768"/>
    <lineage>
        <taxon>Eukaryota</taxon>
        <taxon>Fungi</taxon>
        <taxon>Dikarya</taxon>
        <taxon>Ascomycota</taxon>
        <taxon>Pezizomycotina</taxon>
        <taxon>Sordariomycetes</taxon>
        <taxon>Sordariomycetidae</taxon>
        <taxon>Sordariales</taxon>
        <taxon>Schizotheciaceae</taxon>
        <taxon>Echria</taxon>
    </lineage>
</organism>
<dbReference type="PANTHER" id="PTHR10622">
    <property type="entry name" value="HET DOMAIN-CONTAINING PROTEIN"/>
    <property type="match status" value="1"/>
</dbReference>
<dbReference type="Proteomes" id="UP001239445">
    <property type="component" value="Unassembled WGS sequence"/>
</dbReference>
<name>A0AAJ0F1N4_9PEZI</name>
<dbReference type="InterPro" id="IPR058525">
    <property type="entry name" value="DUF8212"/>
</dbReference>
<keyword evidence="4" id="KW-1185">Reference proteome</keyword>
<gene>
    <name evidence="3" type="ORF">QBC47DRAFT_391764</name>
</gene>
<dbReference type="EMBL" id="MU839842">
    <property type="protein sequence ID" value="KAK1751421.1"/>
    <property type="molecule type" value="Genomic_DNA"/>
</dbReference>
<feature type="region of interest" description="Disordered" evidence="1">
    <location>
        <begin position="24"/>
        <end position="110"/>
    </location>
</feature>
<reference evidence="3" key="1">
    <citation type="submission" date="2023-06" db="EMBL/GenBank/DDBJ databases">
        <title>Genome-scale phylogeny and comparative genomics of the fungal order Sordariales.</title>
        <authorList>
            <consortium name="Lawrence Berkeley National Laboratory"/>
            <person name="Hensen N."/>
            <person name="Bonometti L."/>
            <person name="Westerberg I."/>
            <person name="Brannstrom I.O."/>
            <person name="Guillou S."/>
            <person name="Cros-Aarteil S."/>
            <person name="Calhoun S."/>
            <person name="Haridas S."/>
            <person name="Kuo A."/>
            <person name="Mondo S."/>
            <person name="Pangilinan J."/>
            <person name="Riley R."/>
            <person name="Labutti K."/>
            <person name="Andreopoulos B."/>
            <person name="Lipzen A."/>
            <person name="Chen C."/>
            <person name="Yanf M."/>
            <person name="Daum C."/>
            <person name="Ng V."/>
            <person name="Clum A."/>
            <person name="Steindorff A."/>
            <person name="Ohm R."/>
            <person name="Martin F."/>
            <person name="Silar P."/>
            <person name="Natvig D."/>
            <person name="Lalanne C."/>
            <person name="Gautier V."/>
            <person name="Ament-Velasquez S.L."/>
            <person name="Kruys A."/>
            <person name="Hutchinson M.I."/>
            <person name="Powell A.J."/>
            <person name="Barry K."/>
            <person name="Miller A.N."/>
            <person name="Grigoriev I.V."/>
            <person name="Debuchy R."/>
            <person name="Gladieux P."/>
            <person name="Thoren M.H."/>
            <person name="Johannesson H."/>
        </authorList>
    </citation>
    <scope>NUCLEOTIDE SEQUENCE</scope>
    <source>
        <strain evidence="3">PSN4</strain>
    </source>
</reference>
<dbReference type="Pfam" id="PF26640">
    <property type="entry name" value="DUF8212"/>
    <property type="match status" value="1"/>
</dbReference>
<protein>
    <recommendedName>
        <fullName evidence="2">DUF8212 domain-containing protein</fullName>
    </recommendedName>
</protein>
<evidence type="ECO:0000259" key="2">
    <source>
        <dbReference type="Pfam" id="PF26640"/>
    </source>
</evidence>
<accession>A0AAJ0F1N4</accession>
<evidence type="ECO:0000313" key="4">
    <source>
        <dbReference type="Proteomes" id="UP001239445"/>
    </source>
</evidence>
<comment type="caution">
    <text evidence="3">The sequence shown here is derived from an EMBL/GenBank/DDBJ whole genome shotgun (WGS) entry which is preliminary data.</text>
</comment>
<sequence length="527" mass="59689">MFRWYQESTVCYAFLSDLKSIAKKRAKGEVWKDVEEKQRTEGGDDRSAEESDGWRWAEKTAKAISEREGERNREQGDLLKPPNKNTGRRHSKERRGSDAKSDASSIASAQSDSGLTFERRVERYGQCRWFTRGWTLQELIAPRRLGFYNQDWGFEGEKEALGDVLAEITGISKRVLGNVSLLSTISVAQRMSWAAKRQTTRAEDMAYCLLGIFGVQIPMLYGEGNRAFIRLQEEIIKESNDLSLFAWTTKVTSQKHWGILALSPKDFASCSDIELWDDPMYNDEFAVTSKGVRVTATAGRSLRWGRDATYVLNLRCFRQGSDQDLGISLRKHGCDIYARVMPDRLCEIGNSGGEISEMKGRVFYMSKIVSPVLSVVLGSSHRNAIDLTSARNTLVRECLHLQKESIEPPGHWDPQRSLFLTQGVKEFVCSLTFTLSEMDSIAPVHLGFTLRGGKLSANFLRDSGPQRFKAGPVLQIRDKRGDLVDWLKLVVQEGVEKGQPLYLVFVDVLKPWKEILGTFQRSSWKGR</sequence>
<dbReference type="PANTHER" id="PTHR10622:SF12">
    <property type="entry name" value="HET DOMAIN-CONTAINING PROTEIN"/>
    <property type="match status" value="1"/>
</dbReference>
<evidence type="ECO:0000313" key="3">
    <source>
        <dbReference type="EMBL" id="KAK1751421.1"/>
    </source>
</evidence>
<feature type="compositionally biased region" description="Basic and acidic residues" evidence="1">
    <location>
        <begin position="27"/>
        <end position="77"/>
    </location>
</feature>
<dbReference type="AlphaFoldDB" id="A0AAJ0F1N4"/>
<evidence type="ECO:0000256" key="1">
    <source>
        <dbReference type="SAM" id="MobiDB-lite"/>
    </source>
</evidence>
<feature type="domain" description="DUF8212" evidence="2">
    <location>
        <begin position="226"/>
        <end position="252"/>
    </location>
</feature>
<proteinExistence type="predicted"/>